<comment type="caution">
    <text evidence="3">The sequence shown here is derived from an EMBL/GenBank/DDBJ whole genome shotgun (WGS) entry which is preliminary data.</text>
</comment>
<dbReference type="InterPro" id="IPR010502">
    <property type="entry name" value="Carb-bd_dom_fam9"/>
</dbReference>
<keyword evidence="1" id="KW-0732">Signal</keyword>
<dbReference type="SUPFAM" id="SSF49344">
    <property type="entry name" value="CBD9-like"/>
    <property type="match status" value="1"/>
</dbReference>
<feature type="chain" id="PRO_5045221005" evidence="1">
    <location>
        <begin position="25"/>
        <end position="747"/>
    </location>
</feature>
<dbReference type="Gene3D" id="2.60.40.1190">
    <property type="match status" value="1"/>
</dbReference>
<accession>A0ABW1KV26</accession>
<dbReference type="Pfam" id="PF06452">
    <property type="entry name" value="CBM9_1"/>
    <property type="match status" value="1"/>
</dbReference>
<sequence>MRQRGKWPLLQALAALAAMNGAVAEAAGVAAQSNELERNTSPIRNFAEFIPCVQAVRIAHEDAPIIDGDLSDPIWRRATPIEEFYQVEPVEGRAPSQPTRAYILFDDRNLYVGIYNYDDQPDQIRRSQMKRDPQLSDDDAVRIYLDTFGSFRDAYFFGVNPNGARSDALIENNGSFQDQWNTIWRAKTKVVEDGWIAEFAIPFQSISFDPALEEWNFQILRTIRRNNEEIRWSNIDRSRRRIDMTNPGRLAGVRDVESGIGLEVQAYVTGSAAYDWETDNTDYDLKPSGNAFYKITPSLTGSLTVNTDFSDTGLDARQVNTGRFSLFFPETRDFFLQDAQVFEFGGRVFQDQVNGLPFFSRNIGIVSGAPVDLIAGAKLSGKLGPANVGVISTHTGASEVAGTDGQFLSAARLSVPVLSESKLGAIFTHGDPTGADNSAVAGADFQFKRSNVFGNGTLYSDSAYIQSFTGGESDHMIAHETAYRSQTWNTTLRFRDIGEDYAPELGFSNRTGIRRYNANGFRAFRPENSFIRYAEIGGWSNYISDRHGERLDQYFGAFAGGNNNPGDALWFNYEHGFVNIQEPFLIAGEVPVATGDYRWNQYEVELSATNARAVGGGVEVRWGGIYDGDYLSIENRLSVRPNRFIELAAEYEYIDFDMPSGQIGIHIASLDSVIAFTPDMTIKTEVQYDNISQAFTFFSRFSWEPIPEREVFLSFGHTALIDRVDFPRDFRSQGSSLALRLGHTFRM</sequence>
<protein>
    <submittedName>
        <fullName evidence="3">Carbohydrate binding family 9 domain-containing protein</fullName>
    </submittedName>
</protein>
<proteinExistence type="predicted"/>
<organism evidence="3 4">
    <name type="scientific">Hyphococcus aureus</name>
    <dbReference type="NCBI Taxonomy" id="2666033"/>
    <lineage>
        <taxon>Bacteria</taxon>
        <taxon>Pseudomonadati</taxon>
        <taxon>Pseudomonadota</taxon>
        <taxon>Alphaproteobacteria</taxon>
        <taxon>Parvularculales</taxon>
        <taxon>Parvularculaceae</taxon>
        <taxon>Hyphococcus</taxon>
    </lineage>
</organism>
<name>A0ABW1KV26_9PROT</name>
<gene>
    <name evidence="3" type="ORF">ACFMB1_06360</name>
</gene>
<dbReference type="CDD" id="cd09618">
    <property type="entry name" value="CBM9_like_2"/>
    <property type="match status" value="1"/>
</dbReference>
<dbReference type="Proteomes" id="UP001596116">
    <property type="component" value="Unassembled WGS sequence"/>
</dbReference>
<reference evidence="3 4" key="1">
    <citation type="submission" date="2024-09" db="EMBL/GenBank/DDBJ databases">
        <authorList>
            <person name="Zhang Z.-H."/>
        </authorList>
    </citation>
    <scope>NUCLEOTIDE SEQUENCE [LARGE SCALE GENOMIC DNA]</scope>
    <source>
        <strain evidence="3 4">HHTR114</strain>
    </source>
</reference>
<dbReference type="EMBL" id="JBHPON010000001">
    <property type="protein sequence ID" value="MFC6035160.1"/>
    <property type="molecule type" value="Genomic_DNA"/>
</dbReference>
<evidence type="ECO:0000256" key="1">
    <source>
        <dbReference type="SAM" id="SignalP"/>
    </source>
</evidence>
<evidence type="ECO:0000313" key="3">
    <source>
        <dbReference type="EMBL" id="MFC6035160.1"/>
    </source>
</evidence>
<keyword evidence="4" id="KW-1185">Reference proteome</keyword>
<feature type="signal peptide" evidence="1">
    <location>
        <begin position="1"/>
        <end position="24"/>
    </location>
</feature>
<feature type="domain" description="Carbohydrate-binding" evidence="2">
    <location>
        <begin position="66"/>
        <end position="206"/>
    </location>
</feature>
<dbReference type="RefSeq" id="WP_379879511.1">
    <property type="nucleotide sequence ID" value="NZ_JBHPON010000001.1"/>
</dbReference>
<evidence type="ECO:0000313" key="4">
    <source>
        <dbReference type="Proteomes" id="UP001596116"/>
    </source>
</evidence>
<evidence type="ECO:0000259" key="2">
    <source>
        <dbReference type="Pfam" id="PF06452"/>
    </source>
</evidence>